<reference evidence="2" key="2">
    <citation type="submission" date="2022-10" db="EMBL/GenBank/DDBJ databases">
        <authorList>
            <person name="Ngo T.-E."/>
        </authorList>
    </citation>
    <scope>NUCLEOTIDE SEQUENCE</scope>
    <source>
        <strain evidence="2">JHB</strain>
    </source>
</reference>
<dbReference type="Proteomes" id="UP000176944">
    <property type="component" value="Chromosome"/>
</dbReference>
<accession>A0A9Q9STP0</accession>
<sequence>MSSTDSNKDKELQFTAKGTGSSGYIDRKQLSVKPLPQNRPIATNVSEGTDELMGYLD</sequence>
<protein>
    <submittedName>
        <fullName evidence="2">Uncharacterized protein</fullName>
    </submittedName>
</protein>
<name>A0A9Q9STP0_MOOP1</name>
<feature type="region of interest" description="Disordered" evidence="1">
    <location>
        <begin position="1"/>
        <end position="57"/>
    </location>
</feature>
<evidence type="ECO:0000313" key="2">
    <source>
        <dbReference type="EMBL" id="WAN69465.1"/>
    </source>
</evidence>
<dbReference type="AlphaFoldDB" id="A0A9Q9STP0"/>
<organism evidence="2">
    <name type="scientific">Moorena producens (strain JHB)</name>
    <dbReference type="NCBI Taxonomy" id="1454205"/>
    <lineage>
        <taxon>Bacteria</taxon>
        <taxon>Bacillati</taxon>
        <taxon>Cyanobacteriota</taxon>
        <taxon>Cyanophyceae</taxon>
        <taxon>Coleofasciculales</taxon>
        <taxon>Coleofasciculaceae</taxon>
        <taxon>Moorena</taxon>
    </lineage>
</organism>
<reference evidence="2" key="1">
    <citation type="journal article" date="2017" name="Proc. Natl. Acad. Sci. U.S.A.">
        <title>Comparative genomics uncovers the prolific and distinctive metabolic potential of the cyanobacterial genus Moorea.</title>
        <authorList>
            <person name="Leao T."/>
            <person name="Castelao G."/>
            <person name="Korobeynikov A."/>
            <person name="Monroe E.A."/>
            <person name="Podell S."/>
            <person name="Glukhov E."/>
            <person name="Allen E.E."/>
            <person name="Gerwick W.H."/>
            <person name="Gerwick L."/>
        </authorList>
    </citation>
    <scope>NUCLEOTIDE SEQUENCE</scope>
    <source>
        <strain evidence="2">JHB</strain>
    </source>
</reference>
<evidence type="ECO:0000256" key="1">
    <source>
        <dbReference type="SAM" id="MobiDB-lite"/>
    </source>
</evidence>
<gene>
    <name evidence="2" type="ORF">BJP36_35840</name>
</gene>
<proteinExistence type="predicted"/>
<dbReference type="EMBL" id="CP017708">
    <property type="protein sequence ID" value="WAN69465.1"/>
    <property type="molecule type" value="Genomic_DNA"/>
</dbReference>
<feature type="compositionally biased region" description="Basic and acidic residues" evidence="1">
    <location>
        <begin position="1"/>
        <end position="12"/>
    </location>
</feature>